<accession>A0A183LFZ0</accession>
<sequence length="170" mass="19727">MNVFQCYALTNQSIDDDKDQFYERLQSTIVKCPRKDLTILMGDLSANVGVDNTRLKLFLLHVLTEDDDYLKRLSTKPLLIPKLLSLISSEHESSKPPERTKIDEENLLKIFKIIDYFPFVQPIEMNGIIENLTSISTYIILCLEKLTKISKCQRILRNHNGIPILLNYLR</sequence>
<keyword evidence="2" id="KW-1185">Reference proteome</keyword>
<protein>
    <submittedName>
        <fullName evidence="1">Uncharacterized protein</fullName>
    </submittedName>
</protein>
<reference evidence="1 2" key="1">
    <citation type="submission" date="2018-11" db="EMBL/GenBank/DDBJ databases">
        <authorList>
            <consortium name="Pathogen Informatics"/>
        </authorList>
    </citation>
    <scope>NUCLEOTIDE SEQUENCE [LARGE SCALE GENOMIC DNA]</scope>
    <source>
        <strain evidence="1 2">Zambia</strain>
    </source>
</reference>
<dbReference type="AlphaFoldDB" id="A0A183LFZ0"/>
<proteinExistence type="predicted"/>
<gene>
    <name evidence="1" type="ORF">SMRZ_LOCUS2715</name>
</gene>
<dbReference type="STRING" id="48269.A0A183LFZ0"/>
<evidence type="ECO:0000313" key="1">
    <source>
        <dbReference type="EMBL" id="VDO55799.1"/>
    </source>
</evidence>
<dbReference type="EMBL" id="UZAI01000712">
    <property type="protein sequence ID" value="VDO55799.1"/>
    <property type="molecule type" value="Genomic_DNA"/>
</dbReference>
<organism evidence="1 2">
    <name type="scientific">Schistosoma margrebowiei</name>
    <dbReference type="NCBI Taxonomy" id="48269"/>
    <lineage>
        <taxon>Eukaryota</taxon>
        <taxon>Metazoa</taxon>
        <taxon>Spiralia</taxon>
        <taxon>Lophotrochozoa</taxon>
        <taxon>Platyhelminthes</taxon>
        <taxon>Trematoda</taxon>
        <taxon>Digenea</taxon>
        <taxon>Strigeidida</taxon>
        <taxon>Schistosomatoidea</taxon>
        <taxon>Schistosomatidae</taxon>
        <taxon>Schistosoma</taxon>
    </lineage>
</organism>
<name>A0A183LFZ0_9TREM</name>
<dbReference type="Proteomes" id="UP000277204">
    <property type="component" value="Unassembled WGS sequence"/>
</dbReference>
<evidence type="ECO:0000313" key="2">
    <source>
        <dbReference type="Proteomes" id="UP000277204"/>
    </source>
</evidence>